<evidence type="ECO:0000256" key="3">
    <source>
        <dbReference type="ARBA" id="ARBA00022786"/>
    </source>
</evidence>
<dbReference type="GO" id="GO:0046935">
    <property type="term" value="F:1-phosphatidylinositol-3-kinase regulator activity"/>
    <property type="evidence" value="ECO:0007669"/>
    <property type="project" value="TreeGrafter"/>
</dbReference>
<feature type="compositionally biased region" description="Basic and acidic residues" evidence="6">
    <location>
        <begin position="11"/>
        <end position="23"/>
    </location>
</feature>
<evidence type="ECO:0000256" key="1">
    <source>
        <dbReference type="ARBA" id="ARBA00022604"/>
    </source>
</evidence>
<dbReference type="InterPro" id="IPR000980">
    <property type="entry name" value="SH2"/>
</dbReference>
<dbReference type="KEGG" id="clec:106673777"/>
<dbReference type="PROSITE" id="PS50225">
    <property type="entry name" value="SOCS"/>
    <property type="match status" value="1"/>
</dbReference>
<evidence type="ECO:0000259" key="7">
    <source>
        <dbReference type="PROSITE" id="PS50001"/>
    </source>
</evidence>
<dbReference type="InterPro" id="IPR036036">
    <property type="entry name" value="SOCS_box-like_dom_sf"/>
</dbReference>
<proteinExistence type="predicted"/>
<dbReference type="SUPFAM" id="SSF55550">
    <property type="entry name" value="SH2 domain"/>
    <property type="match status" value="1"/>
</dbReference>
<dbReference type="CDD" id="cd09923">
    <property type="entry name" value="SH2_SOCS_family"/>
    <property type="match status" value="1"/>
</dbReference>
<evidence type="ECO:0000259" key="8">
    <source>
        <dbReference type="PROSITE" id="PS50225"/>
    </source>
</evidence>
<keyword evidence="3" id="KW-0833">Ubl conjugation pathway</keyword>
<dbReference type="EnsemblMetazoa" id="XM_014406032.2">
    <property type="protein sequence ID" value="XP_014261518.1"/>
    <property type="gene ID" value="LOC106673777"/>
</dbReference>
<keyword evidence="2" id="KW-0734">Signal transduction inhibitor</keyword>
<dbReference type="SUPFAM" id="SSF158235">
    <property type="entry name" value="SOCS box-like"/>
    <property type="match status" value="1"/>
</dbReference>
<dbReference type="PROSITE" id="PS50001">
    <property type="entry name" value="SH2"/>
    <property type="match status" value="1"/>
</dbReference>
<dbReference type="GO" id="GO:0035556">
    <property type="term" value="P:intracellular signal transduction"/>
    <property type="evidence" value="ECO:0007669"/>
    <property type="project" value="InterPro"/>
</dbReference>
<dbReference type="GeneID" id="106673777"/>
<name>A0A8I6SAU7_CIMLE</name>
<feature type="domain" description="SH2" evidence="7">
    <location>
        <begin position="102"/>
        <end position="216"/>
    </location>
</feature>
<dbReference type="PANTHER" id="PTHR10155">
    <property type="entry name" value="PHOSPHATIDYLINOSITOL 3-KINASE REGULATORY SUBUNIT"/>
    <property type="match status" value="1"/>
</dbReference>
<dbReference type="GO" id="GO:0005942">
    <property type="term" value="C:phosphatidylinositol 3-kinase complex"/>
    <property type="evidence" value="ECO:0007669"/>
    <property type="project" value="TreeGrafter"/>
</dbReference>
<dbReference type="SMART" id="SM00252">
    <property type="entry name" value="SH2"/>
    <property type="match status" value="1"/>
</dbReference>
<dbReference type="PANTHER" id="PTHR10155:SF16">
    <property type="entry name" value="SUPPRESSOR OF CYTOKINE SIGNALING 2"/>
    <property type="match status" value="1"/>
</dbReference>
<dbReference type="SMART" id="SM00969">
    <property type="entry name" value="SOCS_box"/>
    <property type="match status" value="1"/>
</dbReference>
<keyword evidence="1" id="KW-0341">Growth regulation</keyword>
<dbReference type="SMART" id="SM00253">
    <property type="entry name" value="SOCS"/>
    <property type="match status" value="1"/>
</dbReference>
<dbReference type="OMA" id="EHYVQMS"/>
<dbReference type="Gene3D" id="3.30.505.10">
    <property type="entry name" value="SH2 domain"/>
    <property type="match status" value="1"/>
</dbReference>
<dbReference type="Pfam" id="PF07525">
    <property type="entry name" value="SOCS_box"/>
    <property type="match status" value="1"/>
</dbReference>
<feature type="domain" description="SOCS box" evidence="8">
    <location>
        <begin position="211"/>
        <end position="262"/>
    </location>
</feature>
<evidence type="ECO:0000256" key="5">
    <source>
        <dbReference type="PROSITE-ProRule" id="PRU00191"/>
    </source>
</evidence>
<dbReference type="InterPro" id="IPR001496">
    <property type="entry name" value="SOCS_box"/>
</dbReference>
<dbReference type="Proteomes" id="UP000494040">
    <property type="component" value="Unassembled WGS sequence"/>
</dbReference>
<sequence>MLEVPVPKLPSTEERAFHRQKKTRPERTLVMLTSCPRCQHTFRSPCCGGGSPEASPSLPLTFILPSPPISAKPTTKADLSQPSDLDLKRISATMKRLKASGWFYEGITWQESMSILASTKPGTFLVRESSDPRYLFSLSVQGLKGPVSVRIHYVNGYFRLDAEPALGPVIPFFDCVVKLVEYYIYTSNNSRSCNTEHVFVDWTGHNYSHILLRKPLYQRTKFPSLKHLARLRINSLLKIGDTVPNLDIPVTLKDYLQEYPYTH</sequence>
<evidence type="ECO:0000256" key="6">
    <source>
        <dbReference type="SAM" id="MobiDB-lite"/>
    </source>
</evidence>
<dbReference type="RefSeq" id="XP_014261518.1">
    <property type="nucleotide sequence ID" value="XM_014406032.2"/>
</dbReference>
<evidence type="ECO:0000313" key="9">
    <source>
        <dbReference type="EnsemblMetazoa" id="XP_014261518.1"/>
    </source>
</evidence>
<dbReference type="InterPro" id="IPR036860">
    <property type="entry name" value="SH2_dom_sf"/>
</dbReference>
<evidence type="ECO:0000313" key="10">
    <source>
        <dbReference type="Proteomes" id="UP000494040"/>
    </source>
</evidence>
<dbReference type="GO" id="GO:0009968">
    <property type="term" value="P:negative regulation of signal transduction"/>
    <property type="evidence" value="ECO:0007669"/>
    <property type="project" value="UniProtKB-KW"/>
</dbReference>
<dbReference type="OrthoDB" id="10063348at2759"/>
<dbReference type="AlphaFoldDB" id="A0A8I6SAU7"/>
<feature type="region of interest" description="Disordered" evidence="6">
    <location>
        <begin position="1"/>
        <end position="23"/>
    </location>
</feature>
<protein>
    <recommendedName>
        <fullName evidence="11">Cytokine-inducible SH2-containing protein</fullName>
    </recommendedName>
</protein>
<organism evidence="9 10">
    <name type="scientific">Cimex lectularius</name>
    <name type="common">Bed bug</name>
    <name type="synonym">Acanthia lectularia</name>
    <dbReference type="NCBI Taxonomy" id="79782"/>
    <lineage>
        <taxon>Eukaryota</taxon>
        <taxon>Metazoa</taxon>
        <taxon>Ecdysozoa</taxon>
        <taxon>Arthropoda</taxon>
        <taxon>Hexapoda</taxon>
        <taxon>Insecta</taxon>
        <taxon>Pterygota</taxon>
        <taxon>Neoptera</taxon>
        <taxon>Paraneoptera</taxon>
        <taxon>Hemiptera</taxon>
        <taxon>Heteroptera</taxon>
        <taxon>Panheteroptera</taxon>
        <taxon>Cimicomorpha</taxon>
        <taxon>Cimicidae</taxon>
        <taxon>Cimex</taxon>
    </lineage>
</organism>
<evidence type="ECO:0008006" key="11">
    <source>
        <dbReference type="Google" id="ProtNLM"/>
    </source>
</evidence>
<accession>A0A8I6SAU7</accession>
<reference evidence="9" key="1">
    <citation type="submission" date="2022-01" db="UniProtKB">
        <authorList>
            <consortium name="EnsemblMetazoa"/>
        </authorList>
    </citation>
    <scope>IDENTIFICATION</scope>
</reference>
<dbReference type="Pfam" id="PF00017">
    <property type="entry name" value="SH2"/>
    <property type="match status" value="1"/>
</dbReference>
<evidence type="ECO:0000256" key="2">
    <source>
        <dbReference type="ARBA" id="ARBA00022700"/>
    </source>
</evidence>
<dbReference type="GO" id="GO:0046854">
    <property type="term" value="P:phosphatidylinositol phosphate biosynthetic process"/>
    <property type="evidence" value="ECO:0007669"/>
    <property type="project" value="TreeGrafter"/>
</dbReference>
<evidence type="ECO:0000256" key="4">
    <source>
        <dbReference type="ARBA" id="ARBA00022999"/>
    </source>
</evidence>
<keyword evidence="4 5" id="KW-0727">SH2 domain</keyword>
<keyword evidence="10" id="KW-1185">Reference proteome</keyword>